<evidence type="ECO:0000313" key="2">
    <source>
        <dbReference type="EMBL" id="SFF78185.1"/>
    </source>
</evidence>
<proteinExistence type="predicted"/>
<feature type="transmembrane region" description="Helical" evidence="1">
    <location>
        <begin position="37"/>
        <end position="55"/>
    </location>
</feature>
<keyword evidence="1" id="KW-1133">Transmembrane helix</keyword>
<organism evidence="2 3">
    <name type="scientific">Sunxiuqinia elliptica</name>
    <dbReference type="NCBI Taxonomy" id="655355"/>
    <lineage>
        <taxon>Bacteria</taxon>
        <taxon>Pseudomonadati</taxon>
        <taxon>Bacteroidota</taxon>
        <taxon>Bacteroidia</taxon>
        <taxon>Marinilabiliales</taxon>
        <taxon>Prolixibacteraceae</taxon>
        <taxon>Sunxiuqinia</taxon>
    </lineage>
</organism>
<dbReference type="RefSeq" id="WP_093921513.1">
    <property type="nucleotide sequence ID" value="NZ_FONW01000016.1"/>
</dbReference>
<feature type="transmembrane region" description="Helical" evidence="1">
    <location>
        <begin position="62"/>
        <end position="89"/>
    </location>
</feature>
<evidence type="ECO:0000313" key="3">
    <source>
        <dbReference type="Proteomes" id="UP000198964"/>
    </source>
</evidence>
<keyword evidence="1" id="KW-0472">Membrane</keyword>
<accession>A0A1I2LFW7</accession>
<sequence length="183" mass="21337">MNNKIKKYKQDTAFIILFVIGCYTVITSLIKGMPLSWHGYAGLGSIAFSTFLYFTRYGFFKYFFVIVLFLGLANVLHFTTSMVTISFYVGILKVINLQTLEVQVLSFLLLLVHGFFHRKSIFKVLRGLSLKSEEEKLEEEKKRIEMFEKQFKELPRTELEVMKDNKDSYSKEAILAIENLLKE</sequence>
<dbReference type="EMBL" id="FONW01000016">
    <property type="protein sequence ID" value="SFF78185.1"/>
    <property type="molecule type" value="Genomic_DNA"/>
</dbReference>
<name>A0A1I2LFW7_9BACT</name>
<dbReference type="Proteomes" id="UP000198964">
    <property type="component" value="Unassembled WGS sequence"/>
</dbReference>
<feature type="transmembrane region" description="Helical" evidence="1">
    <location>
        <begin position="95"/>
        <end position="116"/>
    </location>
</feature>
<evidence type="ECO:0000256" key="1">
    <source>
        <dbReference type="SAM" id="Phobius"/>
    </source>
</evidence>
<gene>
    <name evidence="2" type="ORF">SAMN05216283_1162</name>
</gene>
<feature type="transmembrane region" description="Helical" evidence="1">
    <location>
        <begin position="12"/>
        <end position="31"/>
    </location>
</feature>
<dbReference type="AlphaFoldDB" id="A0A1I2LFW7"/>
<keyword evidence="3" id="KW-1185">Reference proteome</keyword>
<reference evidence="2 3" key="1">
    <citation type="submission" date="2016-10" db="EMBL/GenBank/DDBJ databases">
        <authorList>
            <person name="de Groot N.N."/>
        </authorList>
    </citation>
    <scope>NUCLEOTIDE SEQUENCE [LARGE SCALE GENOMIC DNA]</scope>
    <source>
        <strain evidence="2 3">CGMCC 1.9156</strain>
    </source>
</reference>
<dbReference type="PROSITE" id="PS51257">
    <property type="entry name" value="PROKAR_LIPOPROTEIN"/>
    <property type="match status" value="1"/>
</dbReference>
<protein>
    <submittedName>
        <fullName evidence="2">Uncharacterized protein</fullName>
    </submittedName>
</protein>
<keyword evidence="1" id="KW-0812">Transmembrane</keyword>